<evidence type="ECO:0000313" key="1">
    <source>
        <dbReference type="EMBL" id="KAH0819764.1"/>
    </source>
</evidence>
<dbReference type="AlphaFoldDB" id="A0A8J6HS05"/>
<keyword evidence="2" id="KW-1185">Reference proteome</keyword>
<organism evidence="1 2">
    <name type="scientific">Tenebrio molitor</name>
    <name type="common">Yellow mealworm beetle</name>
    <dbReference type="NCBI Taxonomy" id="7067"/>
    <lineage>
        <taxon>Eukaryota</taxon>
        <taxon>Metazoa</taxon>
        <taxon>Ecdysozoa</taxon>
        <taxon>Arthropoda</taxon>
        <taxon>Hexapoda</taxon>
        <taxon>Insecta</taxon>
        <taxon>Pterygota</taxon>
        <taxon>Neoptera</taxon>
        <taxon>Endopterygota</taxon>
        <taxon>Coleoptera</taxon>
        <taxon>Polyphaga</taxon>
        <taxon>Cucujiformia</taxon>
        <taxon>Tenebrionidae</taxon>
        <taxon>Tenebrio</taxon>
    </lineage>
</organism>
<dbReference type="PANTHER" id="PTHR47326">
    <property type="entry name" value="TRANSPOSABLE ELEMENT TC3 TRANSPOSASE-LIKE PROTEIN"/>
    <property type="match status" value="1"/>
</dbReference>
<evidence type="ECO:0000313" key="2">
    <source>
        <dbReference type="Proteomes" id="UP000719412"/>
    </source>
</evidence>
<evidence type="ECO:0008006" key="3">
    <source>
        <dbReference type="Google" id="ProtNLM"/>
    </source>
</evidence>
<dbReference type="InterPro" id="IPR036397">
    <property type="entry name" value="RNaseH_sf"/>
</dbReference>
<reference evidence="1" key="1">
    <citation type="journal article" date="2020" name="J Insects Food Feed">
        <title>The yellow mealworm (Tenebrio molitor) genome: a resource for the emerging insects as food and feed industry.</title>
        <authorList>
            <person name="Eriksson T."/>
            <person name="Andere A."/>
            <person name="Kelstrup H."/>
            <person name="Emery V."/>
            <person name="Picard C."/>
        </authorList>
    </citation>
    <scope>NUCLEOTIDE SEQUENCE</scope>
    <source>
        <strain evidence="1">Stoneville</strain>
        <tissue evidence="1">Whole head</tissue>
    </source>
</reference>
<dbReference type="EMBL" id="JABDTM020013775">
    <property type="protein sequence ID" value="KAH0819764.1"/>
    <property type="molecule type" value="Genomic_DNA"/>
</dbReference>
<gene>
    <name evidence="1" type="ORF">GEV33_003027</name>
</gene>
<sequence>MENVDSVDVVVIPPEPNQVSDEDDGHDENMGLAEVNDIPGTLELHIENLEPLEVDVEETVPADNVGVAGTSGGKSESNNTAGLNLGSKVVINLLECVEVPNDQSNWDNERKSYRPTKELQKEPRGTYDYRFDDEGQILLVKWNDNKCVITDRQDDHTASVFLKESFRPVVLLWSYICIYMRLVLTDSNTMASPILHLTPMDFNFWGHTKDLVYEVEINTKGQLQKRVTDAANQIRKNPEMLNSVYENWYRRTQMCLNANGRHTEHLL</sequence>
<dbReference type="Proteomes" id="UP000719412">
    <property type="component" value="Unassembled WGS sequence"/>
</dbReference>
<dbReference type="PANTHER" id="PTHR47326:SF1">
    <property type="entry name" value="HTH PSQ-TYPE DOMAIN-CONTAINING PROTEIN"/>
    <property type="match status" value="1"/>
</dbReference>
<reference evidence="1" key="2">
    <citation type="submission" date="2021-08" db="EMBL/GenBank/DDBJ databases">
        <authorList>
            <person name="Eriksson T."/>
        </authorList>
    </citation>
    <scope>NUCLEOTIDE SEQUENCE</scope>
    <source>
        <strain evidence="1">Stoneville</strain>
        <tissue evidence="1">Whole head</tissue>
    </source>
</reference>
<name>A0A8J6HS05_TENMO</name>
<comment type="caution">
    <text evidence="1">The sequence shown here is derived from an EMBL/GenBank/DDBJ whole genome shotgun (WGS) entry which is preliminary data.</text>
</comment>
<dbReference type="Gene3D" id="3.30.420.10">
    <property type="entry name" value="Ribonuclease H-like superfamily/Ribonuclease H"/>
    <property type="match status" value="1"/>
</dbReference>
<accession>A0A8J6HS05</accession>
<proteinExistence type="predicted"/>
<protein>
    <recommendedName>
        <fullName evidence="3">PiggyBac transposable element-derived protein domain-containing protein</fullName>
    </recommendedName>
</protein>
<dbReference type="GO" id="GO:0003676">
    <property type="term" value="F:nucleic acid binding"/>
    <property type="evidence" value="ECO:0007669"/>
    <property type="project" value="InterPro"/>
</dbReference>